<dbReference type="AlphaFoldDB" id="A0A1I4MBA8"/>
<evidence type="ECO:0000313" key="2">
    <source>
        <dbReference type="EMBL" id="SFM00468.1"/>
    </source>
</evidence>
<proteinExistence type="predicted"/>
<reference evidence="2 3" key="1">
    <citation type="submission" date="2016-10" db="EMBL/GenBank/DDBJ databases">
        <authorList>
            <person name="de Groot N.N."/>
        </authorList>
    </citation>
    <scope>NUCLEOTIDE SEQUENCE [LARGE SCALE GENOMIC DNA]</scope>
    <source>
        <strain evidence="2 3">ATCC 51327</strain>
    </source>
</reference>
<dbReference type="GO" id="GO:0016747">
    <property type="term" value="F:acyltransferase activity, transferring groups other than amino-acyl groups"/>
    <property type="evidence" value="ECO:0007669"/>
    <property type="project" value="InterPro"/>
</dbReference>
<dbReference type="EMBL" id="FOTI01000051">
    <property type="protein sequence ID" value="SFM00468.1"/>
    <property type="molecule type" value="Genomic_DNA"/>
</dbReference>
<protein>
    <submittedName>
        <fullName evidence="2">Acetyltransferase (GNAT) domain-containing protein</fullName>
    </submittedName>
</protein>
<dbReference type="Gene3D" id="3.40.630.30">
    <property type="match status" value="1"/>
</dbReference>
<sequence length="81" mass="9607">MREKYIPMSDTYIIEDNNHLYGFVSMLDNYLAAIFIDEKFQKKGLGKSLLEYVKKDRAYIELKVFKKILGHITFILIMALR</sequence>
<keyword evidence="2" id="KW-0808">Transferase</keyword>
<dbReference type="CDD" id="cd04301">
    <property type="entry name" value="NAT_SF"/>
    <property type="match status" value="1"/>
</dbReference>
<feature type="domain" description="N-acetyltransferase" evidence="1">
    <location>
        <begin position="10"/>
        <end position="57"/>
    </location>
</feature>
<evidence type="ECO:0000259" key="1">
    <source>
        <dbReference type="Pfam" id="PF13508"/>
    </source>
</evidence>
<keyword evidence="3" id="KW-1185">Reference proteome</keyword>
<dbReference type="RefSeq" id="WP_218142081.1">
    <property type="nucleotide sequence ID" value="NZ_FOTI01000051.1"/>
</dbReference>
<evidence type="ECO:0000313" key="3">
    <source>
        <dbReference type="Proteomes" id="UP000199006"/>
    </source>
</evidence>
<dbReference type="Proteomes" id="UP000199006">
    <property type="component" value="Unassembled WGS sequence"/>
</dbReference>
<dbReference type="SUPFAM" id="SSF55729">
    <property type="entry name" value="Acyl-CoA N-acyltransferases (Nat)"/>
    <property type="match status" value="1"/>
</dbReference>
<dbReference type="InterPro" id="IPR000182">
    <property type="entry name" value="GNAT_dom"/>
</dbReference>
<gene>
    <name evidence="2" type="ORF">SAMN02983006_02559</name>
</gene>
<accession>A0A1I4MBA8</accession>
<organism evidence="2 3">
    <name type="scientific">Halanaerobium salsuginis</name>
    <dbReference type="NCBI Taxonomy" id="29563"/>
    <lineage>
        <taxon>Bacteria</taxon>
        <taxon>Bacillati</taxon>
        <taxon>Bacillota</taxon>
        <taxon>Clostridia</taxon>
        <taxon>Halanaerobiales</taxon>
        <taxon>Halanaerobiaceae</taxon>
        <taxon>Halanaerobium</taxon>
    </lineage>
</organism>
<dbReference type="InterPro" id="IPR016181">
    <property type="entry name" value="Acyl_CoA_acyltransferase"/>
</dbReference>
<dbReference type="Pfam" id="PF13508">
    <property type="entry name" value="Acetyltransf_7"/>
    <property type="match status" value="1"/>
</dbReference>
<dbReference type="STRING" id="29563.SAMN02983006_02559"/>
<name>A0A1I4MBA8_9FIRM</name>